<dbReference type="OrthoDB" id="3938867at2759"/>
<gene>
    <name evidence="2" type="ORF">Tdes44962_MAKER09783</name>
</gene>
<proteinExistence type="predicted"/>
<dbReference type="AlphaFoldDB" id="A0A9W7W2C1"/>
<feature type="region of interest" description="Disordered" evidence="1">
    <location>
        <begin position="72"/>
        <end position="93"/>
    </location>
</feature>
<dbReference type="Proteomes" id="UP001138500">
    <property type="component" value="Unassembled WGS sequence"/>
</dbReference>
<evidence type="ECO:0000313" key="2">
    <source>
        <dbReference type="EMBL" id="KAH9827260.1"/>
    </source>
</evidence>
<keyword evidence="3" id="KW-1185">Reference proteome</keyword>
<sequence length="167" mass="18524">MDSGMNTNGVSQGVRILDFVSSQANLAKLIAALDTPGRIYNPDDKQLQLLTNQYNDLRQESEGRPFMWMRGQLKDRSSTPEKTTRPGASVSRDTGAEIQRLVANATEPVSTIKDVSSIADTSFCEWAYVVDLDAGCLAFIVQLNELPSQEEFVKVCQPAEEDEYEEV</sequence>
<name>A0A9W7W2C1_9PEZI</name>
<reference evidence="2 3" key="1">
    <citation type="journal article" date="2018" name="IMA Fungus">
        <title>IMA Genome-F 10: Nine draft genome sequences of Claviceps purpurea s.lat., including C. arundinis, C. humidiphila, and C. cf. spartinae, pseudomolecules for the pitch canker pathogen Fusarium circinatum, draft genome of Davidsoniella eucalypti, Grosmannia galeiformis, Quambalaria eucalypti, and Teratosphaeria destructans.</title>
        <authorList>
            <person name="Wingfield B.D."/>
            <person name="Liu M."/>
            <person name="Nguyen H.D."/>
            <person name="Lane F.A."/>
            <person name="Morgan S.W."/>
            <person name="De Vos L."/>
            <person name="Wilken P.M."/>
            <person name="Duong T.A."/>
            <person name="Aylward J."/>
            <person name="Coetzee M.P."/>
            <person name="Dadej K."/>
            <person name="De Beer Z.W."/>
            <person name="Findlay W."/>
            <person name="Havenga M."/>
            <person name="Kolarik M."/>
            <person name="Menzies J.G."/>
            <person name="Naidoo K."/>
            <person name="Pochopski O."/>
            <person name="Shoukouhi P."/>
            <person name="Santana Q.C."/>
            <person name="Seifert K.A."/>
            <person name="Soal N."/>
            <person name="Steenkamp E.T."/>
            <person name="Tatham C.T."/>
            <person name="van der Nest M.A."/>
            <person name="Wingfield M.J."/>
        </authorList>
    </citation>
    <scope>NUCLEOTIDE SEQUENCE [LARGE SCALE GENOMIC DNA]</scope>
    <source>
        <strain evidence="2">CMW44962</strain>
    </source>
</reference>
<feature type="compositionally biased region" description="Basic and acidic residues" evidence="1">
    <location>
        <begin position="72"/>
        <end position="84"/>
    </location>
</feature>
<evidence type="ECO:0000313" key="3">
    <source>
        <dbReference type="Proteomes" id="UP001138500"/>
    </source>
</evidence>
<dbReference type="EMBL" id="RIBY02001898">
    <property type="protein sequence ID" value="KAH9827260.1"/>
    <property type="molecule type" value="Genomic_DNA"/>
</dbReference>
<organism evidence="2 3">
    <name type="scientific">Teratosphaeria destructans</name>
    <dbReference type="NCBI Taxonomy" id="418781"/>
    <lineage>
        <taxon>Eukaryota</taxon>
        <taxon>Fungi</taxon>
        <taxon>Dikarya</taxon>
        <taxon>Ascomycota</taxon>
        <taxon>Pezizomycotina</taxon>
        <taxon>Dothideomycetes</taxon>
        <taxon>Dothideomycetidae</taxon>
        <taxon>Mycosphaerellales</taxon>
        <taxon>Teratosphaeriaceae</taxon>
        <taxon>Teratosphaeria</taxon>
    </lineage>
</organism>
<reference evidence="2 3" key="2">
    <citation type="journal article" date="2021" name="Curr. Genet.">
        <title>Genetic response to nitrogen starvation in the aggressive Eucalyptus foliar pathogen Teratosphaeria destructans.</title>
        <authorList>
            <person name="Havenga M."/>
            <person name="Wingfield B.D."/>
            <person name="Wingfield M.J."/>
            <person name="Dreyer L.L."/>
            <person name="Roets F."/>
            <person name="Aylward J."/>
        </authorList>
    </citation>
    <scope>NUCLEOTIDE SEQUENCE [LARGE SCALE GENOMIC DNA]</scope>
    <source>
        <strain evidence="2">CMW44962</strain>
    </source>
</reference>
<evidence type="ECO:0000256" key="1">
    <source>
        <dbReference type="SAM" id="MobiDB-lite"/>
    </source>
</evidence>
<comment type="caution">
    <text evidence="2">The sequence shown here is derived from an EMBL/GenBank/DDBJ whole genome shotgun (WGS) entry which is preliminary data.</text>
</comment>
<accession>A0A9W7W2C1</accession>
<protein>
    <submittedName>
        <fullName evidence="2">Uncharacterized protein</fullName>
    </submittedName>
</protein>